<evidence type="ECO:0000313" key="4">
    <source>
        <dbReference type="Proteomes" id="UP000801428"/>
    </source>
</evidence>
<dbReference type="AlphaFoldDB" id="A0A9P4T7S2"/>
<protein>
    <recommendedName>
        <fullName evidence="5">MARVEL domain-containing protein</fullName>
    </recommendedName>
</protein>
<comment type="caution">
    <text evidence="3">The sequence shown here is derived from an EMBL/GenBank/DDBJ whole genome shotgun (WGS) entry which is preliminary data.</text>
</comment>
<dbReference type="OrthoDB" id="5325022at2759"/>
<accession>A0A9P4T7S2</accession>
<sequence>MDAAKQSKMRSQAIMAHIAQIVVAIVIMGLAAYGVDYIKYDVLIYSVSVCACSLLVSSWLIATKTVFAKYTNKWVSVGLHAWMNIFWIINLGLTASLAREWNPQCSYDEKSDQICSKYVTKRDTTFKVYFGALIASASLIGIQVLLWLGTTALLAMDLKQRRSTVSQAPDAEAPRFSADSEATEGDPEKNANLFDNVSSVPVRDHASPVLPPASPDIEGEQIEPYRPLTERSLSTQ</sequence>
<evidence type="ECO:0008006" key="5">
    <source>
        <dbReference type="Google" id="ProtNLM"/>
    </source>
</evidence>
<name>A0A9P4T7S2_CURKU</name>
<feature type="transmembrane region" description="Helical" evidence="2">
    <location>
        <begin position="43"/>
        <end position="62"/>
    </location>
</feature>
<evidence type="ECO:0000256" key="1">
    <source>
        <dbReference type="SAM" id="MobiDB-lite"/>
    </source>
</evidence>
<feature type="transmembrane region" description="Helical" evidence="2">
    <location>
        <begin position="128"/>
        <end position="154"/>
    </location>
</feature>
<evidence type="ECO:0000313" key="3">
    <source>
        <dbReference type="EMBL" id="KAF2997357.1"/>
    </source>
</evidence>
<feature type="transmembrane region" description="Helical" evidence="2">
    <location>
        <begin position="74"/>
        <end position="93"/>
    </location>
</feature>
<dbReference type="PANTHER" id="PTHR37451:SF3">
    <property type="entry name" value="MARVEL DOMAIN-CONTAINING PROTEIN"/>
    <property type="match status" value="1"/>
</dbReference>
<dbReference type="PANTHER" id="PTHR37451">
    <property type="entry name" value="MARVEL DOMAIN"/>
    <property type="match status" value="1"/>
</dbReference>
<proteinExistence type="predicted"/>
<reference evidence="3" key="1">
    <citation type="submission" date="2019-04" db="EMBL/GenBank/DDBJ databases">
        <title>Sequencing of skin fungus with MAO and IRED activity.</title>
        <authorList>
            <person name="Marsaioli A.J."/>
            <person name="Bonatto J.M.C."/>
            <person name="Reis Junior O."/>
        </authorList>
    </citation>
    <scope>NUCLEOTIDE SEQUENCE</scope>
    <source>
        <strain evidence="3">30M1</strain>
    </source>
</reference>
<feature type="transmembrane region" description="Helical" evidence="2">
    <location>
        <begin position="12"/>
        <end position="31"/>
    </location>
</feature>
<keyword evidence="2" id="KW-0472">Membrane</keyword>
<organism evidence="3 4">
    <name type="scientific">Curvularia kusanoi</name>
    <name type="common">Cochliobolus kusanoi</name>
    <dbReference type="NCBI Taxonomy" id="90978"/>
    <lineage>
        <taxon>Eukaryota</taxon>
        <taxon>Fungi</taxon>
        <taxon>Dikarya</taxon>
        <taxon>Ascomycota</taxon>
        <taxon>Pezizomycotina</taxon>
        <taxon>Dothideomycetes</taxon>
        <taxon>Pleosporomycetidae</taxon>
        <taxon>Pleosporales</taxon>
        <taxon>Pleosporineae</taxon>
        <taxon>Pleosporaceae</taxon>
        <taxon>Curvularia</taxon>
    </lineage>
</organism>
<keyword evidence="4" id="KW-1185">Reference proteome</keyword>
<gene>
    <name evidence="3" type="ORF">E8E13_003918</name>
</gene>
<dbReference type="EMBL" id="SWKU01000023">
    <property type="protein sequence ID" value="KAF2997357.1"/>
    <property type="molecule type" value="Genomic_DNA"/>
</dbReference>
<feature type="region of interest" description="Disordered" evidence="1">
    <location>
        <begin position="164"/>
        <end position="236"/>
    </location>
</feature>
<evidence type="ECO:0000256" key="2">
    <source>
        <dbReference type="SAM" id="Phobius"/>
    </source>
</evidence>
<dbReference type="Proteomes" id="UP000801428">
    <property type="component" value="Unassembled WGS sequence"/>
</dbReference>
<keyword evidence="2" id="KW-1133">Transmembrane helix</keyword>
<keyword evidence="2" id="KW-0812">Transmembrane</keyword>